<dbReference type="AlphaFoldDB" id="A0A7V7TUK3"/>
<proteinExistence type="inferred from homology"/>
<evidence type="ECO:0000256" key="3">
    <source>
        <dbReference type="ARBA" id="ARBA00022989"/>
    </source>
</evidence>
<name>A0A7V7TUK3_9HYPH</name>
<dbReference type="Proteomes" id="UP000432089">
    <property type="component" value="Unassembled WGS sequence"/>
</dbReference>
<feature type="transmembrane region" description="Helical" evidence="5">
    <location>
        <begin position="234"/>
        <end position="255"/>
    </location>
</feature>
<comment type="similarity">
    <text evidence="5">Belongs to the 4-toluene sulfonate uptake permease (TSUP) (TC 2.A.102) family.</text>
</comment>
<feature type="transmembrane region" description="Helical" evidence="5">
    <location>
        <begin position="177"/>
        <end position="196"/>
    </location>
</feature>
<keyword evidence="4 5" id="KW-0472">Membrane</keyword>
<keyword evidence="5" id="KW-1003">Cell membrane</keyword>
<protein>
    <recommendedName>
        <fullName evidence="5">Probable membrane transporter protein</fullName>
    </recommendedName>
</protein>
<keyword evidence="2 5" id="KW-0812">Transmembrane</keyword>
<dbReference type="Pfam" id="PF01925">
    <property type="entry name" value="TauE"/>
    <property type="match status" value="1"/>
</dbReference>
<evidence type="ECO:0000256" key="1">
    <source>
        <dbReference type="ARBA" id="ARBA00004141"/>
    </source>
</evidence>
<keyword evidence="3 5" id="KW-1133">Transmembrane helix</keyword>
<dbReference type="InterPro" id="IPR051598">
    <property type="entry name" value="TSUP/Inactive_protease-like"/>
</dbReference>
<evidence type="ECO:0000256" key="4">
    <source>
        <dbReference type="ARBA" id="ARBA00023136"/>
    </source>
</evidence>
<feature type="transmembrane region" description="Helical" evidence="5">
    <location>
        <begin position="72"/>
        <end position="91"/>
    </location>
</feature>
<evidence type="ECO:0000313" key="6">
    <source>
        <dbReference type="EMBL" id="KAB0675818.1"/>
    </source>
</evidence>
<dbReference type="RefSeq" id="WP_150973931.1">
    <property type="nucleotide sequence ID" value="NZ_VZDO01000029.1"/>
</dbReference>
<sequence>MADFLLFFLVGGLAQLVDGALGMAYGVISSTVLISVGVPPAQASASVHAAELFTTAASGAGHIANRNIDWKLFWRLVPFGIAGGVVGTFVLTGFDGDVVKPYVAAYLGLLGAFLLYRSFQPRTGEAIRPAIVPPVALAGGFLDSVGGGGWGPIVTSGLLGAGGQPRFVIGTVNTAEFLVALTVSLSFVGALVTGHWQDAPDLMSNLRAVGGLVAGGVVMAPFAGYVVRVIPEAWLLRVVSLLVLALCATQVWSLVK</sequence>
<evidence type="ECO:0000256" key="2">
    <source>
        <dbReference type="ARBA" id="ARBA00022692"/>
    </source>
</evidence>
<evidence type="ECO:0000256" key="5">
    <source>
        <dbReference type="RuleBase" id="RU363041"/>
    </source>
</evidence>
<feature type="transmembrane region" description="Helical" evidence="5">
    <location>
        <begin position="208"/>
        <end position="227"/>
    </location>
</feature>
<dbReference type="PANTHER" id="PTHR43701:SF12">
    <property type="entry name" value="MEMBRANE TRANSPORTER PROTEIN YTNM-RELATED"/>
    <property type="match status" value="1"/>
</dbReference>
<reference evidence="6 7" key="1">
    <citation type="submission" date="2019-09" db="EMBL/GenBank/DDBJ databases">
        <title>YIM 132180 draft genome.</title>
        <authorList>
            <person name="Zhang K."/>
        </authorList>
    </citation>
    <scope>NUCLEOTIDE SEQUENCE [LARGE SCALE GENOMIC DNA]</scope>
    <source>
        <strain evidence="6 7">YIM 132180</strain>
    </source>
</reference>
<comment type="subcellular location">
    <subcellularLocation>
        <location evidence="5">Cell membrane</location>
        <topology evidence="5">Multi-pass membrane protein</topology>
    </subcellularLocation>
    <subcellularLocation>
        <location evidence="1">Membrane</location>
        <topology evidence="1">Multi-pass membrane protein</topology>
    </subcellularLocation>
</comment>
<dbReference type="PANTHER" id="PTHR43701">
    <property type="entry name" value="MEMBRANE TRANSPORTER PROTEIN MJ0441-RELATED"/>
    <property type="match status" value="1"/>
</dbReference>
<evidence type="ECO:0000313" key="7">
    <source>
        <dbReference type="Proteomes" id="UP000432089"/>
    </source>
</evidence>
<keyword evidence="7" id="KW-1185">Reference proteome</keyword>
<dbReference type="GO" id="GO:0005886">
    <property type="term" value="C:plasma membrane"/>
    <property type="evidence" value="ECO:0007669"/>
    <property type="project" value="UniProtKB-SubCell"/>
</dbReference>
<comment type="caution">
    <text evidence="6">The sequence shown here is derived from an EMBL/GenBank/DDBJ whole genome shotgun (WGS) entry which is preliminary data.</text>
</comment>
<organism evidence="6 7">
    <name type="scientific">Plantimonas leprariae</name>
    <dbReference type="NCBI Taxonomy" id="2615207"/>
    <lineage>
        <taxon>Bacteria</taxon>
        <taxon>Pseudomonadati</taxon>
        <taxon>Pseudomonadota</taxon>
        <taxon>Alphaproteobacteria</taxon>
        <taxon>Hyphomicrobiales</taxon>
        <taxon>Aurantimonadaceae</taxon>
        <taxon>Plantimonas</taxon>
    </lineage>
</organism>
<dbReference type="InterPro" id="IPR002781">
    <property type="entry name" value="TM_pro_TauE-like"/>
</dbReference>
<gene>
    <name evidence="6" type="ORF">F6X38_22700</name>
</gene>
<dbReference type="EMBL" id="VZDO01000029">
    <property type="protein sequence ID" value="KAB0675818.1"/>
    <property type="molecule type" value="Genomic_DNA"/>
</dbReference>
<accession>A0A7V7TUK3</accession>
<feature type="transmembrane region" description="Helical" evidence="5">
    <location>
        <begin position="103"/>
        <end position="119"/>
    </location>
</feature>